<dbReference type="RefSeq" id="WP_107237123.1">
    <property type="nucleotide sequence ID" value="NZ_PYLW01000006.1"/>
</dbReference>
<evidence type="ECO:0000256" key="1">
    <source>
        <dbReference type="SAM" id="Phobius"/>
    </source>
</evidence>
<evidence type="ECO:0000313" key="3">
    <source>
        <dbReference type="Proteomes" id="UP000241954"/>
    </source>
</evidence>
<dbReference type="EMBL" id="PYLW01000006">
    <property type="protein sequence ID" value="PSV97488.1"/>
    <property type="molecule type" value="Genomic_DNA"/>
</dbReference>
<keyword evidence="1" id="KW-0812">Transmembrane</keyword>
<comment type="caution">
    <text evidence="2">The sequence shown here is derived from an EMBL/GenBank/DDBJ whole genome shotgun (WGS) entry which is preliminary data.</text>
</comment>
<gene>
    <name evidence="2" type="ORF">C9I88_07575</name>
</gene>
<proteinExistence type="predicted"/>
<name>A0A2T3MM18_9GAMM</name>
<organism evidence="2 3">
    <name type="scientific">Photobacterium iliopiscarium</name>
    <dbReference type="NCBI Taxonomy" id="56192"/>
    <lineage>
        <taxon>Bacteria</taxon>
        <taxon>Pseudomonadati</taxon>
        <taxon>Pseudomonadota</taxon>
        <taxon>Gammaproteobacteria</taxon>
        <taxon>Vibrionales</taxon>
        <taxon>Vibrionaceae</taxon>
        <taxon>Photobacterium</taxon>
    </lineage>
</organism>
<reference evidence="2 3" key="1">
    <citation type="submission" date="2018-01" db="EMBL/GenBank/DDBJ databases">
        <title>Whole genome sequencing of Histamine producing bacteria.</title>
        <authorList>
            <person name="Butler K."/>
        </authorList>
    </citation>
    <scope>NUCLEOTIDE SEQUENCE [LARGE SCALE GENOMIC DNA]</scope>
    <source>
        <strain evidence="2 3">NCIMB 13481</strain>
    </source>
</reference>
<feature type="transmembrane region" description="Helical" evidence="1">
    <location>
        <begin position="12"/>
        <end position="30"/>
    </location>
</feature>
<keyword evidence="1" id="KW-1133">Transmembrane helix</keyword>
<sequence length="417" mass="47010">MNKHQQSGMTTLLITSMLLIVALLFSLASYKNLFYQIKRTQNEVLARQAHWAAEGGLECGYSFIINENDKDTDISDCLDMFNYKLNSLSVVAGADFSSMVSISGFKTVIKSISNKSFESHGVIKSSADLYFKGSYSVFPDPYKEKTPNNWECIILRYKTNIYLHNDATTHIKNSQFEGAPTPPTEGFDIDSNYCHEDYKTISATKRSEFKNDITQNINMDIFKETFGVDRSKWNEVKDKYFIDSNTTGKTSCIDKINSSITPEKRHVWITGDCTLDDTDLKELPSPTSSEDGVFILVHNGILKLSGVSTYKAVIYHFNNAYTPSGSQWSGTVLDGSVYPDSYKTSDNDMLDAEEFSKRTVAYITGSQRPTGGFMFDTPNQVTYLEYSGLLNYDGKLINDLLSPFGEPKWIQGSWHDF</sequence>
<evidence type="ECO:0000313" key="2">
    <source>
        <dbReference type="EMBL" id="PSV97488.1"/>
    </source>
</evidence>
<keyword evidence="1" id="KW-0472">Membrane</keyword>
<protein>
    <submittedName>
        <fullName evidence="2">Uncharacterized protein</fullName>
    </submittedName>
</protein>
<dbReference type="AlphaFoldDB" id="A0A2T3MM18"/>
<dbReference type="Proteomes" id="UP000241954">
    <property type="component" value="Unassembled WGS sequence"/>
</dbReference>
<accession>A0A2T3MM18</accession>